<evidence type="ECO:0000259" key="2">
    <source>
        <dbReference type="Pfam" id="PF16526"/>
    </source>
</evidence>
<reference evidence="3 4" key="1">
    <citation type="submission" date="2024-05" db="EMBL/GenBank/DDBJ databases">
        <title>Genome sequencing and assembly of Indian major carp, Cirrhinus mrigala (Hamilton, 1822).</title>
        <authorList>
            <person name="Mohindra V."/>
            <person name="Chowdhury L.M."/>
            <person name="Lal K."/>
            <person name="Jena J.K."/>
        </authorList>
    </citation>
    <scope>NUCLEOTIDE SEQUENCE [LARGE SCALE GENOMIC DNA]</scope>
    <source>
        <strain evidence="3">CM1030</strain>
        <tissue evidence="3">Blood</tissue>
    </source>
</reference>
<gene>
    <name evidence="3" type="ORF">M9458_054739</name>
</gene>
<name>A0ABD0MIS6_CIRMR</name>
<dbReference type="AlphaFoldDB" id="A0ABD0MIS6"/>
<feature type="non-terminal residue" evidence="3">
    <location>
        <position position="1"/>
    </location>
</feature>
<feature type="domain" description="Cyclic nucleotide-gated channel C-terminal leucine zipper" evidence="2">
    <location>
        <begin position="2"/>
        <end position="53"/>
    </location>
</feature>
<accession>A0ABD0MIS6</accession>
<comment type="caution">
    <text evidence="3">The sequence shown here is derived from an EMBL/GenBank/DDBJ whole genome shotgun (WGS) entry which is preliminary data.</text>
</comment>
<feature type="region of interest" description="Disordered" evidence="1">
    <location>
        <begin position="51"/>
        <end position="84"/>
    </location>
</feature>
<dbReference type="Pfam" id="PF16526">
    <property type="entry name" value="CLZ"/>
    <property type="match status" value="1"/>
</dbReference>
<proteinExistence type="predicted"/>
<organism evidence="3 4">
    <name type="scientific">Cirrhinus mrigala</name>
    <name type="common">Mrigala</name>
    <dbReference type="NCBI Taxonomy" id="683832"/>
    <lineage>
        <taxon>Eukaryota</taxon>
        <taxon>Metazoa</taxon>
        <taxon>Chordata</taxon>
        <taxon>Craniata</taxon>
        <taxon>Vertebrata</taxon>
        <taxon>Euteleostomi</taxon>
        <taxon>Actinopterygii</taxon>
        <taxon>Neopterygii</taxon>
        <taxon>Teleostei</taxon>
        <taxon>Ostariophysi</taxon>
        <taxon>Cypriniformes</taxon>
        <taxon>Cyprinidae</taxon>
        <taxon>Labeoninae</taxon>
        <taxon>Labeonini</taxon>
        <taxon>Cirrhinus</taxon>
    </lineage>
</organism>
<feature type="compositionally biased region" description="Basic and acidic residues" evidence="1">
    <location>
        <begin position="70"/>
        <end position="84"/>
    </location>
</feature>
<evidence type="ECO:0000256" key="1">
    <source>
        <dbReference type="SAM" id="MobiDB-lite"/>
    </source>
</evidence>
<protein>
    <recommendedName>
        <fullName evidence="2">Cyclic nucleotide-gated channel C-terminal leucine zipper domain-containing protein</fullName>
    </recommendedName>
</protein>
<evidence type="ECO:0000313" key="3">
    <source>
        <dbReference type="EMBL" id="KAL0150080.1"/>
    </source>
</evidence>
<dbReference type="EMBL" id="JAMKFB020000308">
    <property type="protein sequence ID" value="KAL0150080.1"/>
    <property type="molecule type" value="Genomic_DNA"/>
</dbReference>
<sequence>LAKQGPDPKDMEEKVIKIGSVLDDLQTRFARLLAEHEAAQGKLKKRVTKLEKKMTDSGGAAFSEMPEPETAEKKDEKDPEEKKE</sequence>
<dbReference type="FunFam" id="1.20.5.300:FF:000002">
    <property type="entry name" value="Cyclic nucleotide-gated channel alpha 3"/>
    <property type="match status" value="1"/>
</dbReference>
<evidence type="ECO:0000313" key="4">
    <source>
        <dbReference type="Proteomes" id="UP001529510"/>
    </source>
</evidence>
<dbReference type="Gene3D" id="1.20.5.300">
    <property type="match status" value="1"/>
</dbReference>
<dbReference type="Proteomes" id="UP001529510">
    <property type="component" value="Unassembled WGS sequence"/>
</dbReference>
<keyword evidence="4" id="KW-1185">Reference proteome</keyword>
<dbReference type="InterPro" id="IPR032406">
    <property type="entry name" value="CLZ_dom"/>
</dbReference>